<keyword evidence="3" id="KW-1185">Reference proteome</keyword>
<feature type="compositionally biased region" description="Polar residues" evidence="1">
    <location>
        <begin position="26"/>
        <end position="37"/>
    </location>
</feature>
<gene>
    <name evidence="2" type="ORF">EB796_007110</name>
</gene>
<feature type="region of interest" description="Disordered" evidence="1">
    <location>
        <begin position="1"/>
        <end position="55"/>
    </location>
</feature>
<dbReference type="EMBL" id="VXIV02001041">
    <property type="protein sequence ID" value="KAF6034580.1"/>
    <property type="molecule type" value="Genomic_DNA"/>
</dbReference>
<evidence type="ECO:0000313" key="3">
    <source>
        <dbReference type="Proteomes" id="UP000593567"/>
    </source>
</evidence>
<comment type="caution">
    <text evidence="2">The sequence shown here is derived from an EMBL/GenBank/DDBJ whole genome shotgun (WGS) entry which is preliminary data.</text>
</comment>
<proteinExistence type="predicted"/>
<dbReference type="OrthoDB" id="443915at2759"/>
<reference evidence="2" key="1">
    <citation type="submission" date="2020-06" db="EMBL/GenBank/DDBJ databases">
        <title>Draft genome of Bugula neritina, a colonial animal packing powerful symbionts and potential medicines.</title>
        <authorList>
            <person name="Rayko M."/>
        </authorList>
    </citation>
    <scope>NUCLEOTIDE SEQUENCE [LARGE SCALE GENOMIC DNA]</scope>
    <source>
        <strain evidence="2">Kwan_BN1</strain>
    </source>
</reference>
<sequence length="107" mass="11694">MSLPPLTKERSSLLHANPAEREAPHSASNQYYTTPVTTPDHLYAGPVPQVPDSQRPNILQSQQDVYLKGQGQSADGYLTPEAKLPDGYIDIVEEEADGGYETIPTDN</sequence>
<feature type="compositionally biased region" description="Basic and acidic residues" evidence="1">
    <location>
        <begin position="7"/>
        <end position="24"/>
    </location>
</feature>
<evidence type="ECO:0000313" key="2">
    <source>
        <dbReference type="EMBL" id="KAF6034580.1"/>
    </source>
</evidence>
<name>A0A7J7K7H1_BUGNE</name>
<protein>
    <submittedName>
        <fullName evidence="2">Uncharacterized protein</fullName>
    </submittedName>
</protein>
<dbReference type="Proteomes" id="UP000593567">
    <property type="component" value="Unassembled WGS sequence"/>
</dbReference>
<organism evidence="2 3">
    <name type="scientific">Bugula neritina</name>
    <name type="common">Brown bryozoan</name>
    <name type="synonym">Sertularia neritina</name>
    <dbReference type="NCBI Taxonomy" id="10212"/>
    <lineage>
        <taxon>Eukaryota</taxon>
        <taxon>Metazoa</taxon>
        <taxon>Spiralia</taxon>
        <taxon>Lophotrochozoa</taxon>
        <taxon>Bryozoa</taxon>
        <taxon>Gymnolaemata</taxon>
        <taxon>Cheilostomatida</taxon>
        <taxon>Flustrina</taxon>
        <taxon>Buguloidea</taxon>
        <taxon>Bugulidae</taxon>
        <taxon>Bugula</taxon>
    </lineage>
</organism>
<dbReference type="AlphaFoldDB" id="A0A7J7K7H1"/>
<accession>A0A7J7K7H1</accession>
<evidence type="ECO:0000256" key="1">
    <source>
        <dbReference type="SAM" id="MobiDB-lite"/>
    </source>
</evidence>